<keyword evidence="16" id="KW-1185">Reference proteome</keyword>
<name>A0A243Q3A6_9ACTN</name>
<reference evidence="15 16" key="1">
    <citation type="submission" date="2017-05" db="EMBL/GenBank/DDBJ databases">
        <title>Biotechnological potential of actinobacteria isolated from South African environments.</title>
        <authorList>
            <person name="Le Roes-Hill M."/>
            <person name="Prins A."/>
            <person name="Durrell K.A."/>
        </authorList>
    </citation>
    <scope>NUCLEOTIDE SEQUENCE [LARGE SCALE GENOMIC DNA]</scope>
    <source>
        <strain evidence="15">BS2</strain>
    </source>
</reference>
<feature type="transmembrane region" description="Helical" evidence="13">
    <location>
        <begin position="302"/>
        <end position="322"/>
    </location>
</feature>
<dbReference type="CDD" id="cd00143">
    <property type="entry name" value="PP2Cc"/>
    <property type="match status" value="1"/>
</dbReference>
<evidence type="ECO:0000256" key="11">
    <source>
        <dbReference type="ARBA" id="ARBA00079123"/>
    </source>
</evidence>
<evidence type="ECO:0000256" key="2">
    <source>
        <dbReference type="ARBA" id="ARBA00013081"/>
    </source>
</evidence>
<keyword evidence="5" id="KW-0904">Protein phosphatase</keyword>
<evidence type="ECO:0000256" key="10">
    <source>
        <dbReference type="ARBA" id="ARBA00077741"/>
    </source>
</evidence>
<dbReference type="Proteomes" id="UP000194632">
    <property type="component" value="Unassembled WGS sequence"/>
</dbReference>
<dbReference type="AlphaFoldDB" id="A0A243Q3A6"/>
<comment type="catalytic activity">
    <reaction evidence="8">
        <text>O-phospho-L-threonyl-[protein] + H2O = L-threonyl-[protein] + phosphate</text>
        <dbReference type="Rhea" id="RHEA:47004"/>
        <dbReference type="Rhea" id="RHEA-COMP:11060"/>
        <dbReference type="Rhea" id="RHEA-COMP:11605"/>
        <dbReference type="ChEBI" id="CHEBI:15377"/>
        <dbReference type="ChEBI" id="CHEBI:30013"/>
        <dbReference type="ChEBI" id="CHEBI:43474"/>
        <dbReference type="ChEBI" id="CHEBI:61977"/>
        <dbReference type="EC" id="3.1.3.16"/>
    </reaction>
</comment>
<dbReference type="FunFam" id="3.60.40.10:FF:000002">
    <property type="entry name" value="Serine/threonine phosphatase stp"/>
    <property type="match status" value="1"/>
</dbReference>
<dbReference type="GO" id="GO:0004722">
    <property type="term" value="F:protein serine/threonine phosphatase activity"/>
    <property type="evidence" value="ECO:0007669"/>
    <property type="project" value="UniProtKB-EC"/>
</dbReference>
<feature type="region of interest" description="Disordered" evidence="12">
    <location>
        <begin position="427"/>
        <end position="505"/>
    </location>
</feature>
<dbReference type="RefSeq" id="WP_086537814.1">
    <property type="nucleotide sequence ID" value="NZ_NGFO01000052.1"/>
</dbReference>
<proteinExistence type="predicted"/>
<dbReference type="SMART" id="SM00331">
    <property type="entry name" value="PP2C_SIG"/>
    <property type="match status" value="1"/>
</dbReference>
<feature type="compositionally biased region" description="Low complexity" evidence="12">
    <location>
        <begin position="445"/>
        <end position="474"/>
    </location>
</feature>
<evidence type="ECO:0000256" key="3">
    <source>
        <dbReference type="ARBA" id="ARBA00022723"/>
    </source>
</evidence>
<keyword evidence="13" id="KW-0812">Transmembrane</keyword>
<dbReference type="PANTHER" id="PTHR47992">
    <property type="entry name" value="PROTEIN PHOSPHATASE"/>
    <property type="match status" value="1"/>
</dbReference>
<gene>
    <name evidence="15" type="ORF">CA982_25005</name>
</gene>
<evidence type="ECO:0000256" key="9">
    <source>
        <dbReference type="ARBA" id="ARBA00071184"/>
    </source>
</evidence>
<evidence type="ECO:0000256" key="5">
    <source>
        <dbReference type="ARBA" id="ARBA00022912"/>
    </source>
</evidence>
<evidence type="ECO:0000256" key="12">
    <source>
        <dbReference type="SAM" id="MobiDB-lite"/>
    </source>
</evidence>
<evidence type="ECO:0000256" key="6">
    <source>
        <dbReference type="ARBA" id="ARBA00023211"/>
    </source>
</evidence>
<keyword evidence="4" id="KW-0378">Hydrolase</keyword>
<organism evidence="15 16">
    <name type="scientific">Gordonia lacunae</name>
    <dbReference type="NCBI Taxonomy" id="417102"/>
    <lineage>
        <taxon>Bacteria</taxon>
        <taxon>Bacillati</taxon>
        <taxon>Actinomycetota</taxon>
        <taxon>Actinomycetes</taxon>
        <taxon>Mycobacteriales</taxon>
        <taxon>Gordoniaceae</taxon>
        <taxon>Gordonia</taxon>
    </lineage>
</organism>
<evidence type="ECO:0000256" key="8">
    <source>
        <dbReference type="ARBA" id="ARBA00048336"/>
    </source>
</evidence>
<keyword evidence="6" id="KW-0464">Manganese</keyword>
<dbReference type="PROSITE" id="PS51746">
    <property type="entry name" value="PPM_2"/>
    <property type="match status" value="1"/>
</dbReference>
<dbReference type="InterPro" id="IPR015655">
    <property type="entry name" value="PP2C"/>
</dbReference>
<protein>
    <recommendedName>
        <fullName evidence="9">Serine/threonine protein phosphatase PstP</fullName>
        <ecNumber evidence="2">3.1.3.16</ecNumber>
    </recommendedName>
    <alternativeName>
        <fullName evidence="11">Mycobacterial Ser/Thr phosphatase</fullName>
    </alternativeName>
    <alternativeName>
        <fullName evidence="10">PP2C-family Ser/Thr phosphatase</fullName>
    </alternativeName>
</protein>
<dbReference type="SMART" id="SM00332">
    <property type="entry name" value="PP2Cc"/>
    <property type="match status" value="1"/>
</dbReference>
<evidence type="ECO:0000256" key="4">
    <source>
        <dbReference type="ARBA" id="ARBA00022801"/>
    </source>
</evidence>
<comment type="caution">
    <text evidence="15">The sequence shown here is derived from an EMBL/GenBank/DDBJ whole genome shotgun (WGS) entry which is preliminary data.</text>
</comment>
<keyword evidence="13" id="KW-1133">Transmembrane helix</keyword>
<keyword evidence="13" id="KW-0472">Membrane</keyword>
<accession>A0A243Q3A6</accession>
<evidence type="ECO:0000256" key="1">
    <source>
        <dbReference type="ARBA" id="ARBA00001936"/>
    </source>
</evidence>
<comment type="cofactor">
    <cofactor evidence="1">
        <name>Mn(2+)</name>
        <dbReference type="ChEBI" id="CHEBI:29035"/>
    </cofactor>
</comment>
<dbReference type="GO" id="GO:0046872">
    <property type="term" value="F:metal ion binding"/>
    <property type="evidence" value="ECO:0007669"/>
    <property type="project" value="UniProtKB-KW"/>
</dbReference>
<dbReference type="EMBL" id="NGFO01000052">
    <property type="protein sequence ID" value="OUC75762.1"/>
    <property type="molecule type" value="Genomic_DNA"/>
</dbReference>
<dbReference type="STRING" id="417102.CA982_25005"/>
<dbReference type="InterPro" id="IPR001932">
    <property type="entry name" value="PPM-type_phosphatase-like_dom"/>
</dbReference>
<dbReference type="InterPro" id="IPR036457">
    <property type="entry name" value="PPM-type-like_dom_sf"/>
</dbReference>
<evidence type="ECO:0000313" key="16">
    <source>
        <dbReference type="Proteomes" id="UP000194632"/>
    </source>
</evidence>
<evidence type="ECO:0000256" key="7">
    <source>
        <dbReference type="ARBA" id="ARBA00047761"/>
    </source>
</evidence>
<dbReference type="Pfam" id="PF13672">
    <property type="entry name" value="PP2C_2"/>
    <property type="match status" value="1"/>
</dbReference>
<feature type="domain" description="PPM-type phosphatase" evidence="14">
    <location>
        <begin position="6"/>
        <end position="236"/>
    </location>
</feature>
<keyword evidence="3" id="KW-0479">Metal-binding</keyword>
<dbReference type="EC" id="3.1.3.16" evidence="2"/>
<evidence type="ECO:0000313" key="15">
    <source>
        <dbReference type="EMBL" id="OUC75762.1"/>
    </source>
</evidence>
<comment type="catalytic activity">
    <reaction evidence="7">
        <text>O-phospho-L-seryl-[protein] + H2O = L-seryl-[protein] + phosphate</text>
        <dbReference type="Rhea" id="RHEA:20629"/>
        <dbReference type="Rhea" id="RHEA-COMP:9863"/>
        <dbReference type="Rhea" id="RHEA-COMP:11604"/>
        <dbReference type="ChEBI" id="CHEBI:15377"/>
        <dbReference type="ChEBI" id="CHEBI:29999"/>
        <dbReference type="ChEBI" id="CHEBI:43474"/>
        <dbReference type="ChEBI" id="CHEBI:83421"/>
        <dbReference type="EC" id="3.1.3.16"/>
    </reaction>
</comment>
<feature type="compositionally biased region" description="Polar residues" evidence="12">
    <location>
        <begin position="496"/>
        <end position="505"/>
    </location>
</feature>
<sequence>MTLVLRYIARSDRGLVRSNNEDSFYAGPRLLALADGMGGHAAGEVASQLVIRALSSLDDDEPGGDLLTQLDSATRAGNEAIAAQVQESPELDGMGTTLTAILFAGSRIGLCHIGDSRGYMYRDGALTQITRDDTFVQTLVDEGRITAEQAHTHPQRSLIMRALTGTEVEPTLTMREARAGDRYMLCSDGLSDVVTEETLAETLGSIADPKECADRLIELALRGGGPDNVTVVLADVVDTEYGDSRPIVGGAAGGNEEIYTPDPATAAGRAAALRPPPAEPQRPTVLTEAEPATKHKSKYRRWIVAGVALAVVAALVVGIFVVRAVVRSNYYVAADDAGDVLVYQGSPEKVFFLSMSNPVQRVCVEGLDQAEPTYTFIDYDGGTCEFPLNVDDLVSGPAQSVKNVMIRNKSEQQIQGVVTDELTFRCDNAPSSAAPAPTPPPPAPSESTPSTDPSAPAPRATAAPAPGIPQQGATESVAPPTGNAGPSATPAPDQDAGTSCRQQVR</sequence>
<dbReference type="Gene3D" id="3.60.40.10">
    <property type="entry name" value="PPM-type phosphatase domain"/>
    <property type="match status" value="1"/>
</dbReference>
<evidence type="ECO:0000259" key="14">
    <source>
        <dbReference type="PROSITE" id="PS51746"/>
    </source>
</evidence>
<dbReference type="SUPFAM" id="SSF81606">
    <property type="entry name" value="PP2C-like"/>
    <property type="match status" value="1"/>
</dbReference>
<evidence type="ECO:0000256" key="13">
    <source>
        <dbReference type="SAM" id="Phobius"/>
    </source>
</evidence>
<dbReference type="OrthoDB" id="9801841at2"/>